<gene>
    <name evidence="1" type="ORF">CRV2_00014598</name>
</gene>
<dbReference type="Proteomes" id="UP000836387">
    <property type="component" value="Unassembled WGS sequence"/>
</dbReference>
<reference evidence="1" key="1">
    <citation type="submission" date="2020-04" db="EMBL/GenBank/DDBJ databases">
        <authorList>
            <person name="Broberg M."/>
        </authorList>
    </citation>
    <scope>NUCLEOTIDE SEQUENCE</scope>
</reference>
<accession>A0ACA9U905</accession>
<protein>
    <submittedName>
        <fullName evidence="1">Uncharacterized protein</fullName>
    </submittedName>
</protein>
<evidence type="ECO:0000313" key="2">
    <source>
        <dbReference type="Proteomes" id="UP000836387"/>
    </source>
</evidence>
<name>A0ACA9U905_BIOOC</name>
<proteinExistence type="predicted"/>
<organism evidence="1 2">
    <name type="scientific">Clonostachys rosea f. rosea IK726</name>
    <dbReference type="NCBI Taxonomy" id="1349383"/>
    <lineage>
        <taxon>Eukaryota</taxon>
        <taxon>Fungi</taxon>
        <taxon>Dikarya</taxon>
        <taxon>Ascomycota</taxon>
        <taxon>Pezizomycotina</taxon>
        <taxon>Sordariomycetes</taxon>
        <taxon>Hypocreomycetidae</taxon>
        <taxon>Hypocreales</taxon>
        <taxon>Bionectriaceae</taxon>
        <taxon>Clonostachys</taxon>
    </lineage>
</organism>
<comment type="caution">
    <text evidence="1">The sequence shown here is derived from an EMBL/GenBank/DDBJ whole genome shotgun (WGS) entry which is preliminary data.</text>
</comment>
<dbReference type="EMBL" id="CADEHS020000055">
    <property type="protein sequence ID" value="CAG9949292.1"/>
    <property type="molecule type" value="Genomic_DNA"/>
</dbReference>
<evidence type="ECO:0000313" key="1">
    <source>
        <dbReference type="EMBL" id="CAG9949292.1"/>
    </source>
</evidence>
<reference evidence="1" key="2">
    <citation type="submission" date="2021-10" db="EMBL/GenBank/DDBJ databases">
        <authorList>
            <person name="Piombo E."/>
        </authorList>
    </citation>
    <scope>NUCLEOTIDE SEQUENCE</scope>
</reference>
<sequence length="357" mass="40211">MENSSDVPAWLERIPHHSLRIASANLKRSYLRLKALQLYMSEKGECWDIIALQDLPREFAFTQTPGFDLFYWVNREVEENDKPPPPWDSRKKPDTTKVQEDDGAKPKELKLGLVGFYIAQYISSLNWAISRASDGANRELVATLHLTTEDAIIDIHNIYNYENQLNLDELFTYAAGSEHVIFVGDFNIEHPESEKRSRKSLVLGGMMKGANMVCLTPSDEITYSRSLPRKDGLHSSTIDLIFVSKALLDRTPGREGACRVLNVKGFETDHRVTETTINIKPVEAVGVQYLWKLLDHDKLRKAMREALGPLGFLPIKTRAESRQIHSGGVERDGISYRKPSADQATELPPPAPSSAVP</sequence>
<keyword evidence="2" id="KW-1185">Reference proteome</keyword>